<proteinExistence type="predicted"/>
<dbReference type="Proteomes" id="UP000247409">
    <property type="component" value="Unassembled WGS sequence"/>
</dbReference>
<dbReference type="EMBL" id="NBIV01000033">
    <property type="protein sequence ID" value="PXF46788.1"/>
    <property type="molecule type" value="Genomic_DNA"/>
</dbReference>
<sequence length="99" mass="10851">MVRAGVYAWESGMMDLLYQENTENEASQAPKKVPTSCTISMERGVKKAAELSAKPTSLKKTTDGSEAMDTVQDLTLLDDSDDNGVLKYVETRTETIVDT</sequence>
<accession>A0A2V3IXB5</accession>
<comment type="caution">
    <text evidence="1">The sequence shown here is derived from an EMBL/GenBank/DDBJ whole genome shotgun (WGS) entry which is preliminary data.</text>
</comment>
<dbReference type="AlphaFoldDB" id="A0A2V3IXB5"/>
<keyword evidence="2" id="KW-1185">Reference proteome</keyword>
<organism evidence="1 2">
    <name type="scientific">Gracilariopsis chorda</name>
    <dbReference type="NCBI Taxonomy" id="448386"/>
    <lineage>
        <taxon>Eukaryota</taxon>
        <taxon>Rhodophyta</taxon>
        <taxon>Florideophyceae</taxon>
        <taxon>Rhodymeniophycidae</taxon>
        <taxon>Gracilariales</taxon>
        <taxon>Gracilariaceae</taxon>
        <taxon>Gracilariopsis</taxon>
    </lineage>
</organism>
<reference evidence="1 2" key="1">
    <citation type="journal article" date="2018" name="Mol. Biol. Evol.">
        <title>Analysis of the draft genome of the red seaweed Gracilariopsis chorda provides insights into genome size evolution in Rhodophyta.</title>
        <authorList>
            <person name="Lee J."/>
            <person name="Yang E.C."/>
            <person name="Graf L."/>
            <person name="Yang J.H."/>
            <person name="Qiu H."/>
            <person name="Zel Zion U."/>
            <person name="Chan C.X."/>
            <person name="Stephens T.G."/>
            <person name="Weber A.P.M."/>
            <person name="Boo G.H."/>
            <person name="Boo S.M."/>
            <person name="Kim K.M."/>
            <person name="Shin Y."/>
            <person name="Jung M."/>
            <person name="Lee S.J."/>
            <person name="Yim H.S."/>
            <person name="Lee J.H."/>
            <person name="Bhattacharya D."/>
            <person name="Yoon H.S."/>
        </authorList>
    </citation>
    <scope>NUCLEOTIDE SEQUENCE [LARGE SCALE GENOMIC DNA]</scope>
    <source>
        <strain evidence="1 2">SKKU-2015</strain>
        <tissue evidence="1">Whole body</tissue>
    </source>
</reference>
<evidence type="ECO:0000313" key="1">
    <source>
        <dbReference type="EMBL" id="PXF46788.1"/>
    </source>
</evidence>
<gene>
    <name evidence="1" type="ORF">BWQ96_03479</name>
</gene>
<protein>
    <submittedName>
        <fullName evidence="1">Uncharacterized protein</fullName>
    </submittedName>
</protein>
<name>A0A2V3IXB5_9FLOR</name>
<evidence type="ECO:0000313" key="2">
    <source>
        <dbReference type="Proteomes" id="UP000247409"/>
    </source>
</evidence>